<protein>
    <submittedName>
        <fullName evidence="7">MFS general substrate transporter</fullName>
    </submittedName>
</protein>
<feature type="transmembrane region" description="Helical" evidence="5">
    <location>
        <begin position="119"/>
        <end position="135"/>
    </location>
</feature>
<gene>
    <name evidence="7" type="ORF">BS50DRAFT_480558</name>
</gene>
<proteinExistence type="predicted"/>
<evidence type="ECO:0000256" key="2">
    <source>
        <dbReference type="ARBA" id="ARBA00022692"/>
    </source>
</evidence>
<keyword evidence="2 5" id="KW-0812">Transmembrane</keyword>
<feature type="transmembrane region" description="Helical" evidence="5">
    <location>
        <begin position="141"/>
        <end position="165"/>
    </location>
</feature>
<dbReference type="PROSITE" id="PS50850">
    <property type="entry name" value="MFS"/>
    <property type="match status" value="1"/>
</dbReference>
<keyword evidence="4 5" id="KW-0472">Membrane</keyword>
<keyword evidence="3 5" id="KW-1133">Transmembrane helix</keyword>
<dbReference type="PANTHER" id="PTHR23502:SF47">
    <property type="entry name" value="MAJOR FACILITATOR SUPERFAMILY (MFS) PROFILE DOMAIN-CONTAINING PROTEIN-RELATED"/>
    <property type="match status" value="1"/>
</dbReference>
<dbReference type="GO" id="GO:0022857">
    <property type="term" value="F:transmembrane transporter activity"/>
    <property type="evidence" value="ECO:0007669"/>
    <property type="project" value="InterPro"/>
</dbReference>
<evidence type="ECO:0000256" key="1">
    <source>
        <dbReference type="ARBA" id="ARBA00004141"/>
    </source>
</evidence>
<feature type="transmembrane region" description="Helical" evidence="5">
    <location>
        <begin position="456"/>
        <end position="475"/>
    </location>
</feature>
<feature type="transmembrane region" description="Helical" evidence="5">
    <location>
        <begin position="47"/>
        <end position="66"/>
    </location>
</feature>
<comment type="subcellular location">
    <subcellularLocation>
        <location evidence="1">Membrane</location>
        <topology evidence="1">Multi-pass membrane protein</topology>
    </subcellularLocation>
</comment>
<evidence type="ECO:0000256" key="4">
    <source>
        <dbReference type="ARBA" id="ARBA00023136"/>
    </source>
</evidence>
<feature type="transmembrane region" description="Helical" evidence="5">
    <location>
        <begin position="487"/>
        <end position="513"/>
    </location>
</feature>
<dbReference type="Pfam" id="PF07690">
    <property type="entry name" value="MFS_1"/>
    <property type="match status" value="1"/>
</dbReference>
<feature type="transmembrane region" description="Helical" evidence="5">
    <location>
        <begin position="209"/>
        <end position="227"/>
    </location>
</feature>
<name>A0A2T2P9B1_CORCC</name>
<evidence type="ECO:0000256" key="3">
    <source>
        <dbReference type="ARBA" id="ARBA00022989"/>
    </source>
</evidence>
<feature type="transmembrane region" description="Helical" evidence="5">
    <location>
        <begin position="86"/>
        <end position="107"/>
    </location>
</feature>
<dbReference type="PANTHER" id="PTHR23502">
    <property type="entry name" value="MAJOR FACILITATOR SUPERFAMILY"/>
    <property type="match status" value="1"/>
</dbReference>
<evidence type="ECO:0000313" key="7">
    <source>
        <dbReference type="EMBL" id="PSN74252.1"/>
    </source>
</evidence>
<evidence type="ECO:0000256" key="5">
    <source>
        <dbReference type="SAM" id="Phobius"/>
    </source>
</evidence>
<organism evidence="7 8">
    <name type="scientific">Corynespora cassiicola Philippines</name>
    <dbReference type="NCBI Taxonomy" id="1448308"/>
    <lineage>
        <taxon>Eukaryota</taxon>
        <taxon>Fungi</taxon>
        <taxon>Dikarya</taxon>
        <taxon>Ascomycota</taxon>
        <taxon>Pezizomycotina</taxon>
        <taxon>Dothideomycetes</taxon>
        <taxon>Pleosporomycetidae</taxon>
        <taxon>Pleosporales</taxon>
        <taxon>Corynesporascaceae</taxon>
        <taxon>Corynespora</taxon>
    </lineage>
</organism>
<reference evidence="7 8" key="1">
    <citation type="journal article" date="2018" name="Front. Microbiol.">
        <title>Genome-Wide Analysis of Corynespora cassiicola Leaf Fall Disease Putative Effectors.</title>
        <authorList>
            <person name="Lopez D."/>
            <person name="Ribeiro S."/>
            <person name="Label P."/>
            <person name="Fumanal B."/>
            <person name="Venisse J.S."/>
            <person name="Kohler A."/>
            <person name="de Oliveira R.R."/>
            <person name="Labutti K."/>
            <person name="Lipzen A."/>
            <person name="Lail K."/>
            <person name="Bauer D."/>
            <person name="Ohm R.A."/>
            <person name="Barry K.W."/>
            <person name="Spatafora J."/>
            <person name="Grigoriev I.V."/>
            <person name="Martin F.M."/>
            <person name="Pujade-Renaud V."/>
        </authorList>
    </citation>
    <scope>NUCLEOTIDE SEQUENCE [LARGE SCALE GENOMIC DNA]</scope>
    <source>
        <strain evidence="7 8">Philippines</strain>
    </source>
</reference>
<feature type="transmembrane region" description="Helical" evidence="5">
    <location>
        <begin position="428"/>
        <end position="449"/>
    </location>
</feature>
<dbReference type="OrthoDB" id="268400at2759"/>
<dbReference type="InterPro" id="IPR036259">
    <property type="entry name" value="MFS_trans_sf"/>
</dbReference>
<feature type="transmembrane region" description="Helical" evidence="5">
    <location>
        <begin position="177"/>
        <end position="197"/>
    </location>
</feature>
<dbReference type="Proteomes" id="UP000240883">
    <property type="component" value="Unassembled WGS sequence"/>
</dbReference>
<dbReference type="GO" id="GO:0005886">
    <property type="term" value="C:plasma membrane"/>
    <property type="evidence" value="ECO:0007669"/>
    <property type="project" value="TreeGrafter"/>
</dbReference>
<feature type="transmembrane region" description="Helical" evidence="5">
    <location>
        <begin position="397"/>
        <end position="416"/>
    </location>
</feature>
<dbReference type="AlphaFoldDB" id="A0A2T2P9B1"/>
<feature type="transmembrane region" description="Helical" evidence="5">
    <location>
        <begin position="302"/>
        <end position="322"/>
    </location>
</feature>
<accession>A0A2T2P9B1</accession>
<dbReference type="InterPro" id="IPR020846">
    <property type="entry name" value="MFS_dom"/>
</dbReference>
<keyword evidence="8" id="KW-1185">Reference proteome</keyword>
<dbReference type="InterPro" id="IPR011701">
    <property type="entry name" value="MFS"/>
</dbReference>
<evidence type="ECO:0000259" key="6">
    <source>
        <dbReference type="PROSITE" id="PS50850"/>
    </source>
</evidence>
<evidence type="ECO:0000313" key="8">
    <source>
        <dbReference type="Proteomes" id="UP000240883"/>
    </source>
</evidence>
<dbReference type="Gene3D" id="1.20.1250.20">
    <property type="entry name" value="MFS general substrate transporter like domains"/>
    <property type="match status" value="1"/>
</dbReference>
<sequence length="535" mass="59792">MNERQKHDSFILSGSVYLITSDGRTLNLPIPSESPFDPLSWEVRKRAIAFACVAIFIYAGLVMMAGASASLSGLAADFPPEKTSPFSIQALVTAPTLFMGIGSFIWVPMTFAVGRRPTFVAASLMLFISCVGASISRTFFQLLVCICFAGIAEGFSVTVAFLIVIDLTFIHNRPSIIAIYWSINGFLGTLSTVIVPYTTRQGLEWRHLYGFWSFVTGFAFFSVLLFFPETYFKRPAVAYDGRTFVQTASEKLKIYKDDDLESLNRSIYNKVLPSAPHRSWVREFLDQFRVHRASRTSWKSMLLSYPQIFFCLLNPLIFWVVIMRAANEAGFMYIVSSYPTILNSPPYKASGIHTVLMNISGAIGYFLGWPLGGILLRAILNRLSKRNSGVREAEHYLVGYIFPILTAMLSNIMFGLATKYHWSPSAYYISYLLSTFSNVAMNITTMLWVTEAFPRWAAPALVVVIGGSLILSYSLSFSLVPWITKQGFMVVGIELAALQLVTGLVFVPAAFWGKGLRQRIHGRWAESREGAIRPL</sequence>
<dbReference type="EMBL" id="KZ678128">
    <property type="protein sequence ID" value="PSN74252.1"/>
    <property type="molecule type" value="Genomic_DNA"/>
</dbReference>
<feature type="transmembrane region" description="Helical" evidence="5">
    <location>
        <begin position="355"/>
        <end position="376"/>
    </location>
</feature>
<feature type="domain" description="Major facilitator superfamily (MFS) profile" evidence="6">
    <location>
        <begin position="47"/>
        <end position="511"/>
    </location>
</feature>
<dbReference type="STRING" id="1448308.A0A2T2P9B1"/>
<dbReference type="SUPFAM" id="SSF103473">
    <property type="entry name" value="MFS general substrate transporter"/>
    <property type="match status" value="1"/>
</dbReference>